<sequence>MSFPVVTVEDMVAAQFLLLDHLGISRLHAAVGSSLGGMQSIMAAALCPDRVNRVISISACLRTHPSSIAMRYVQRQILMGDPDWNEGNYYDISFPRMGMTHAREVGLRVAYRREVGQSGQRFGKHETKMIRSASPTSARTSLMIEALPSQTGERNSAEGIRPRILYYIYQRFLGLLTDVSIPSQQKTDMSEVLKK</sequence>
<feature type="domain" description="AB hydrolase-1" evidence="2">
    <location>
        <begin position="3"/>
        <end position="133"/>
    </location>
</feature>
<evidence type="ECO:0000259" key="2">
    <source>
        <dbReference type="Pfam" id="PF00561"/>
    </source>
</evidence>
<comment type="caution">
    <text evidence="3">The sequence shown here is derived from an EMBL/GenBank/DDBJ whole genome shotgun (WGS) entry which is preliminary data.</text>
</comment>
<organism evidence="3 4">
    <name type="scientific">Geodia barretti</name>
    <name type="common">Barrett's horny sponge</name>
    <dbReference type="NCBI Taxonomy" id="519541"/>
    <lineage>
        <taxon>Eukaryota</taxon>
        <taxon>Metazoa</taxon>
        <taxon>Porifera</taxon>
        <taxon>Demospongiae</taxon>
        <taxon>Heteroscleromorpha</taxon>
        <taxon>Tetractinellida</taxon>
        <taxon>Astrophorina</taxon>
        <taxon>Geodiidae</taxon>
        <taxon>Geodia</taxon>
    </lineage>
</organism>
<dbReference type="GO" id="GO:0009086">
    <property type="term" value="P:methionine biosynthetic process"/>
    <property type="evidence" value="ECO:0007669"/>
    <property type="project" value="TreeGrafter"/>
</dbReference>
<dbReference type="GO" id="GO:0009092">
    <property type="term" value="P:homoserine metabolic process"/>
    <property type="evidence" value="ECO:0007669"/>
    <property type="project" value="TreeGrafter"/>
</dbReference>
<dbReference type="GO" id="GO:0009001">
    <property type="term" value="F:serine O-acetyltransferase activity"/>
    <property type="evidence" value="ECO:0007669"/>
    <property type="project" value="TreeGrafter"/>
</dbReference>
<dbReference type="Pfam" id="PF00561">
    <property type="entry name" value="Abhydrolase_1"/>
    <property type="match status" value="1"/>
</dbReference>
<dbReference type="InterPro" id="IPR029058">
    <property type="entry name" value="AB_hydrolase_fold"/>
</dbReference>
<dbReference type="InterPro" id="IPR008220">
    <property type="entry name" value="HAT_MetX-like"/>
</dbReference>
<reference evidence="3" key="1">
    <citation type="submission" date="2023-03" db="EMBL/GenBank/DDBJ databases">
        <authorList>
            <person name="Steffen K."/>
            <person name="Cardenas P."/>
        </authorList>
    </citation>
    <scope>NUCLEOTIDE SEQUENCE</scope>
</reference>
<evidence type="ECO:0000256" key="1">
    <source>
        <dbReference type="ARBA" id="ARBA00006886"/>
    </source>
</evidence>
<dbReference type="InterPro" id="IPR000073">
    <property type="entry name" value="AB_hydrolase_1"/>
</dbReference>
<gene>
    <name evidence="3" type="ORF">GBAR_LOCUS10703</name>
</gene>
<dbReference type="Proteomes" id="UP001174909">
    <property type="component" value="Unassembled WGS sequence"/>
</dbReference>
<protein>
    <submittedName>
        <fullName evidence="3">Serine O-succinyltransferase</fullName>
    </submittedName>
</protein>
<evidence type="ECO:0000313" key="3">
    <source>
        <dbReference type="EMBL" id="CAI8017694.1"/>
    </source>
</evidence>
<dbReference type="GO" id="GO:0004414">
    <property type="term" value="F:homoserine O-acetyltransferase activity"/>
    <property type="evidence" value="ECO:0007669"/>
    <property type="project" value="TreeGrafter"/>
</dbReference>
<dbReference type="EMBL" id="CASHTH010001649">
    <property type="protein sequence ID" value="CAI8017694.1"/>
    <property type="molecule type" value="Genomic_DNA"/>
</dbReference>
<dbReference type="Gene3D" id="3.40.50.1820">
    <property type="entry name" value="alpha/beta hydrolase"/>
    <property type="match status" value="1"/>
</dbReference>
<accession>A0AA35WEM2</accession>
<proteinExistence type="inferred from homology"/>
<evidence type="ECO:0000313" key="4">
    <source>
        <dbReference type="Proteomes" id="UP001174909"/>
    </source>
</evidence>
<comment type="similarity">
    <text evidence="1">Belongs to the AB hydrolase superfamily. MetX family.</text>
</comment>
<dbReference type="GO" id="GO:0005739">
    <property type="term" value="C:mitochondrion"/>
    <property type="evidence" value="ECO:0007669"/>
    <property type="project" value="TreeGrafter"/>
</dbReference>
<dbReference type="SUPFAM" id="SSF53474">
    <property type="entry name" value="alpha/beta-Hydrolases"/>
    <property type="match status" value="1"/>
</dbReference>
<dbReference type="GO" id="GO:0006535">
    <property type="term" value="P:cysteine biosynthetic process from serine"/>
    <property type="evidence" value="ECO:0007669"/>
    <property type="project" value="TreeGrafter"/>
</dbReference>
<name>A0AA35WEM2_GEOBA</name>
<dbReference type="PANTHER" id="PTHR32268:SF16">
    <property type="entry name" value="SERINE O-SUCCINYLTRANSFERASE"/>
    <property type="match status" value="1"/>
</dbReference>
<dbReference type="AlphaFoldDB" id="A0AA35WEM2"/>
<keyword evidence="4" id="KW-1185">Reference proteome</keyword>
<dbReference type="PANTHER" id="PTHR32268">
    <property type="entry name" value="HOMOSERINE O-ACETYLTRANSFERASE"/>
    <property type="match status" value="1"/>
</dbReference>